<keyword evidence="9" id="KW-1185">Reference proteome</keyword>
<dbReference type="Proteomes" id="UP000887116">
    <property type="component" value="Unassembled WGS sequence"/>
</dbReference>
<evidence type="ECO:0000313" key="9">
    <source>
        <dbReference type="Proteomes" id="UP000887116"/>
    </source>
</evidence>
<evidence type="ECO:0000256" key="4">
    <source>
        <dbReference type="ARBA" id="ARBA00023136"/>
    </source>
</evidence>
<feature type="compositionally biased region" description="Low complexity" evidence="5">
    <location>
        <begin position="14"/>
        <end position="30"/>
    </location>
</feature>
<feature type="compositionally biased region" description="Polar residues" evidence="5">
    <location>
        <begin position="1"/>
        <end position="13"/>
    </location>
</feature>
<feature type="region of interest" description="Disordered" evidence="5">
    <location>
        <begin position="1"/>
        <end position="30"/>
    </location>
</feature>
<evidence type="ECO:0000256" key="6">
    <source>
        <dbReference type="SAM" id="Phobius"/>
    </source>
</evidence>
<comment type="subcellular location">
    <subcellularLocation>
        <location evidence="1">Membrane</location>
        <topology evidence="1">Multi-pass membrane protein</topology>
    </subcellularLocation>
</comment>
<dbReference type="GO" id="GO:0044877">
    <property type="term" value="F:protein-containing complex binding"/>
    <property type="evidence" value="ECO:0007669"/>
    <property type="project" value="TreeGrafter"/>
</dbReference>
<keyword evidence="4 6" id="KW-0472">Membrane</keyword>
<dbReference type="InterPro" id="IPR050866">
    <property type="entry name" value="CNG_cation_channel"/>
</dbReference>
<dbReference type="AlphaFoldDB" id="A0A8X6K7C9"/>
<dbReference type="SUPFAM" id="SSF81324">
    <property type="entry name" value="Voltage-gated potassium channels"/>
    <property type="match status" value="1"/>
</dbReference>
<evidence type="ECO:0000256" key="5">
    <source>
        <dbReference type="SAM" id="MobiDB-lite"/>
    </source>
</evidence>
<comment type="caution">
    <text evidence="8">The sequence shown here is derived from an EMBL/GenBank/DDBJ whole genome shotgun (WGS) entry which is preliminary data.</text>
</comment>
<evidence type="ECO:0000256" key="1">
    <source>
        <dbReference type="ARBA" id="ARBA00004141"/>
    </source>
</evidence>
<evidence type="ECO:0000259" key="7">
    <source>
        <dbReference type="Pfam" id="PF00520"/>
    </source>
</evidence>
<keyword evidence="3 6" id="KW-1133">Transmembrane helix</keyword>
<accession>A0A8X6K7C9</accession>
<dbReference type="GO" id="GO:0005221">
    <property type="term" value="F:intracellularly cyclic nucleotide-activated monoatomic cation channel activity"/>
    <property type="evidence" value="ECO:0007669"/>
    <property type="project" value="InterPro"/>
</dbReference>
<proteinExistence type="predicted"/>
<dbReference type="Pfam" id="PF00520">
    <property type="entry name" value="Ion_trans"/>
    <property type="match status" value="1"/>
</dbReference>
<dbReference type="PANTHER" id="PTHR45638:SF13">
    <property type="entry name" value="CYCLIC NUCLEOTIDE-BINDING DOMAIN-CONTAINING PROTEIN"/>
    <property type="match status" value="1"/>
</dbReference>
<dbReference type="OrthoDB" id="421226at2759"/>
<sequence>MTSNATNGPPTNLDNDANNNSSSSSSPANPFQLQAKASRWHKTAAQHSAEQAERNLPRLIFDPDSALVCYWTAAVAMATLYNAWTIALRIAFPVMREVNSSSYLSYVDIICDLIYLLDILFQLRTAYLQDGIPKTNLENDRFFHLRTLKMRT</sequence>
<feature type="transmembrane region" description="Helical" evidence="6">
    <location>
        <begin position="68"/>
        <end position="91"/>
    </location>
</feature>
<evidence type="ECO:0000256" key="3">
    <source>
        <dbReference type="ARBA" id="ARBA00022989"/>
    </source>
</evidence>
<dbReference type="InterPro" id="IPR005821">
    <property type="entry name" value="Ion_trans_dom"/>
</dbReference>
<reference evidence="8" key="1">
    <citation type="submission" date="2020-07" db="EMBL/GenBank/DDBJ databases">
        <title>Multicomponent nature underlies the extraordinary mechanical properties of spider dragline silk.</title>
        <authorList>
            <person name="Kono N."/>
            <person name="Nakamura H."/>
            <person name="Mori M."/>
            <person name="Yoshida Y."/>
            <person name="Ohtoshi R."/>
            <person name="Malay A.D."/>
            <person name="Moran D.A.P."/>
            <person name="Tomita M."/>
            <person name="Numata K."/>
            <person name="Arakawa K."/>
        </authorList>
    </citation>
    <scope>NUCLEOTIDE SEQUENCE</scope>
</reference>
<dbReference type="GO" id="GO:0016020">
    <property type="term" value="C:membrane"/>
    <property type="evidence" value="ECO:0007669"/>
    <property type="project" value="UniProtKB-SubCell"/>
</dbReference>
<name>A0A8X6K7C9_TRICU</name>
<evidence type="ECO:0000256" key="2">
    <source>
        <dbReference type="ARBA" id="ARBA00022692"/>
    </source>
</evidence>
<dbReference type="PANTHER" id="PTHR45638">
    <property type="entry name" value="CYCLIC NUCLEOTIDE-GATED CATION CHANNEL SUBUNIT A"/>
    <property type="match status" value="1"/>
</dbReference>
<keyword evidence="2 6" id="KW-0812">Transmembrane</keyword>
<feature type="domain" description="Ion transport" evidence="7">
    <location>
        <begin position="70"/>
        <end position="134"/>
    </location>
</feature>
<organism evidence="8 9">
    <name type="scientific">Trichonephila clavata</name>
    <name type="common">Joro spider</name>
    <name type="synonym">Nephila clavata</name>
    <dbReference type="NCBI Taxonomy" id="2740835"/>
    <lineage>
        <taxon>Eukaryota</taxon>
        <taxon>Metazoa</taxon>
        <taxon>Ecdysozoa</taxon>
        <taxon>Arthropoda</taxon>
        <taxon>Chelicerata</taxon>
        <taxon>Arachnida</taxon>
        <taxon>Araneae</taxon>
        <taxon>Araneomorphae</taxon>
        <taxon>Entelegynae</taxon>
        <taxon>Araneoidea</taxon>
        <taxon>Nephilidae</taxon>
        <taxon>Trichonephila</taxon>
    </lineage>
</organism>
<evidence type="ECO:0000313" key="8">
    <source>
        <dbReference type="EMBL" id="GFQ64231.1"/>
    </source>
</evidence>
<dbReference type="EMBL" id="BMAO01000070">
    <property type="protein sequence ID" value="GFQ64231.1"/>
    <property type="molecule type" value="Genomic_DNA"/>
</dbReference>
<gene>
    <name evidence="8" type="primary">Cnga2_1</name>
    <name evidence="8" type="ORF">TNCT_49151</name>
</gene>
<protein>
    <submittedName>
        <fullName evidence="8">Cyclic nucleotide-gated olfactory channel</fullName>
    </submittedName>
</protein>